<protein>
    <submittedName>
        <fullName evidence="1">Uncharacterized protein</fullName>
    </submittedName>
</protein>
<dbReference type="EMBL" id="JACHFM010000001">
    <property type="protein sequence ID" value="MBB5220589.1"/>
    <property type="molecule type" value="Genomic_DNA"/>
</dbReference>
<evidence type="ECO:0000313" key="2">
    <source>
        <dbReference type="Proteomes" id="UP000549457"/>
    </source>
</evidence>
<name>A0A840SCQ8_9RHOB</name>
<dbReference type="AlphaFoldDB" id="A0A840SCQ8"/>
<evidence type="ECO:0000313" key="1">
    <source>
        <dbReference type="EMBL" id="MBB5220589.1"/>
    </source>
</evidence>
<proteinExistence type="predicted"/>
<sequence length="166" mass="19068">MKPSLPILISILSLAVSGLSYLSNREALDVSREAMRKAEEQNDRSVKLEIEKIAQDAKIVNDRSIIDIYNVREQWVQAYIDADRYGSAARADRGYQIQELLEIAESLAKDLIYRVSSIKDIPIDEQLLYMRELKAQIDRIADAVVVQFRQLEQFRAAQDNPTQRVE</sequence>
<dbReference type="Proteomes" id="UP000549457">
    <property type="component" value="Unassembled WGS sequence"/>
</dbReference>
<keyword evidence="2" id="KW-1185">Reference proteome</keyword>
<comment type="caution">
    <text evidence="1">The sequence shown here is derived from an EMBL/GenBank/DDBJ whole genome shotgun (WGS) entry which is preliminary data.</text>
</comment>
<gene>
    <name evidence="1" type="ORF">HNP73_000510</name>
</gene>
<reference evidence="1 2" key="1">
    <citation type="submission" date="2020-08" db="EMBL/GenBank/DDBJ databases">
        <title>Genomic Encyclopedia of Type Strains, Phase IV (KMG-IV): sequencing the most valuable type-strain genomes for metagenomic binning, comparative biology and taxonomic classification.</title>
        <authorList>
            <person name="Goeker M."/>
        </authorList>
    </citation>
    <scope>NUCLEOTIDE SEQUENCE [LARGE SCALE GENOMIC DNA]</scope>
    <source>
        <strain evidence="1 2">DSM 101730</strain>
    </source>
</reference>
<organism evidence="1 2">
    <name type="scientific">Amaricoccus macauensis</name>
    <dbReference type="NCBI Taxonomy" id="57001"/>
    <lineage>
        <taxon>Bacteria</taxon>
        <taxon>Pseudomonadati</taxon>
        <taxon>Pseudomonadota</taxon>
        <taxon>Alphaproteobacteria</taxon>
        <taxon>Rhodobacterales</taxon>
        <taxon>Paracoccaceae</taxon>
        <taxon>Amaricoccus</taxon>
    </lineage>
</organism>
<dbReference type="RefSeq" id="WP_184146800.1">
    <property type="nucleotide sequence ID" value="NZ_JACHFM010000001.1"/>
</dbReference>
<accession>A0A840SCQ8</accession>